<name>A0A0F8XXA5_9ZZZZ</name>
<protein>
    <submittedName>
        <fullName evidence="1">Uncharacterized protein</fullName>
    </submittedName>
</protein>
<sequence>MSKDLGINEPGRCPKCGDCNLSYETNIDDSYSIYYPYTCDDCGATGKEWYSKIFDKQELDENC</sequence>
<reference evidence="1" key="1">
    <citation type="journal article" date="2015" name="Nature">
        <title>Complex archaea that bridge the gap between prokaryotes and eukaryotes.</title>
        <authorList>
            <person name="Spang A."/>
            <person name="Saw J.H."/>
            <person name="Jorgensen S.L."/>
            <person name="Zaremba-Niedzwiedzka K."/>
            <person name="Martijn J."/>
            <person name="Lind A.E."/>
            <person name="van Eijk R."/>
            <person name="Schleper C."/>
            <person name="Guy L."/>
            <person name="Ettema T.J."/>
        </authorList>
    </citation>
    <scope>NUCLEOTIDE SEQUENCE</scope>
</reference>
<proteinExistence type="predicted"/>
<organism evidence="1">
    <name type="scientific">marine sediment metagenome</name>
    <dbReference type="NCBI Taxonomy" id="412755"/>
    <lineage>
        <taxon>unclassified sequences</taxon>
        <taxon>metagenomes</taxon>
        <taxon>ecological metagenomes</taxon>
    </lineage>
</organism>
<evidence type="ECO:0000313" key="1">
    <source>
        <dbReference type="EMBL" id="KKK73623.1"/>
    </source>
</evidence>
<dbReference type="EMBL" id="LAZR01056702">
    <property type="protein sequence ID" value="KKK73623.1"/>
    <property type="molecule type" value="Genomic_DNA"/>
</dbReference>
<accession>A0A0F8XXA5</accession>
<gene>
    <name evidence="1" type="ORF">LCGC14_2891960</name>
</gene>
<comment type="caution">
    <text evidence="1">The sequence shown here is derived from an EMBL/GenBank/DDBJ whole genome shotgun (WGS) entry which is preliminary data.</text>
</comment>
<dbReference type="AlphaFoldDB" id="A0A0F8XXA5"/>